<keyword evidence="7" id="KW-0539">Nucleus</keyword>
<dbReference type="GO" id="GO:0016787">
    <property type="term" value="F:hydrolase activity"/>
    <property type="evidence" value="ECO:0007669"/>
    <property type="project" value="UniProtKB-KW"/>
</dbReference>
<dbReference type="GO" id="GO:0005634">
    <property type="term" value="C:nucleus"/>
    <property type="evidence" value="ECO:0007669"/>
    <property type="project" value="UniProtKB-SubCell"/>
</dbReference>
<feature type="compositionally biased region" description="Basic and acidic residues" evidence="8">
    <location>
        <begin position="325"/>
        <end position="342"/>
    </location>
</feature>
<keyword evidence="6" id="KW-0378">Hydrolase</keyword>
<comment type="caution">
    <text evidence="11">The sequence shown here is derived from an EMBL/GenBank/DDBJ whole genome shotgun (WGS) entry which is preliminary data.</text>
</comment>
<comment type="similarity">
    <text evidence="3">Belongs to the HARBI1 family.</text>
</comment>
<comment type="subcellular location">
    <subcellularLocation>
        <location evidence="2">Nucleus</location>
    </subcellularLocation>
</comment>
<organism evidence="11 12">
    <name type="scientific">Glycine soja</name>
    <name type="common">Wild soybean</name>
    <dbReference type="NCBI Taxonomy" id="3848"/>
    <lineage>
        <taxon>Eukaryota</taxon>
        <taxon>Viridiplantae</taxon>
        <taxon>Streptophyta</taxon>
        <taxon>Embryophyta</taxon>
        <taxon>Tracheophyta</taxon>
        <taxon>Spermatophyta</taxon>
        <taxon>Magnoliopsida</taxon>
        <taxon>eudicotyledons</taxon>
        <taxon>Gunneridae</taxon>
        <taxon>Pentapetalae</taxon>
        <taxon>rosids</taxon>
        <taxon>fabids</taxon>
        <taxon>Fabales</taxon>
        <taxon>Fabaceae</taxon>
        <taxon>Papilionoideae</taxon>
        <taxon>50 kb inversion clade</taxon>
        <taxon>NPAAA clade</taxon>
        <taxon>indigoferoid/millettioid clade</taxon>
        <taxon>Phaseoleae</taxon>
        <taxon>Glycine</taxon>
        <taxon>Glycine subgen. Soja</taxon>
    </lineage>
</organism>
<evidence type="ECO:0000256" key="3">
    <source>
        <dbReference type="ARBA" id="ARBA00006958"/>
    </source>
</evidence>
<feature type="domain" description="DUF8040" evidence="10">
    <location>
        <begin position="66"/>
        <end position="157"/>
    </location>
</feature>
<accession>A0A445G8X9</accession>
<dbReference type="InterPro" id="IPR027806">
    <property type="entry name" value="HARBI1_dom"/>
</dbReference>
<dbReference type="Pfam" id="PF13359">
    <property type="entry name" value="DDE_Tnp_4"/>
    <property type="match status" value="1"/>
</dbReference>
<keyword evidence="4" id="KW-0540">Nuclease</keyword>
<dbReference type="EMBL" id="QZWG01000017">
    <property type="protein sequence ID" value="RZB57591.1"/>
    <property type="molecule type" value="Genomic_DNA"/>
</dbReference>
<evidence type="ECO:0000256" key="8">
    <source>
        <dbReference type="SAM" id="MobiDB-lite"/>
    </source>
</evidence>
<feature type="region of interest" description="Disordered" evidence="8">
    <location>
        <begin position="263"/>
        <end position="342"/>
    </location>
</feature>
<keyword evidence="5" id="KW-0479">Metal-binding</keyword>
<feature type="domain" description="DDE Tnp4" evidence="9">
    <location>
        <begin position="194"/>
        <end position="254"/>
    </location>
</feature>
<protein>
    <submittedName>
        <fullName evidence="11">La protein 1 isoform D</fullName>
    </submittedName>
</protein>
<evidence type="ECO:0000313" key="11">
    <source>
        <dbReference type="EMBL" id="RZB57591.1"/>
    </source>
</evidence>
<dbReference type="GO" id="GO:0004518">
    <property type="term" value="F:nuclease activity"/>
    <property type="evidence" value="ECO:0007669"/>
    <property type="project" value="UniProtKB-KW"/>
</dbReference>
<dbReference type="Proteomes" id="UP000289340">
    <property type="component" value="Chromosome 17"/>
</dbReference>
<dbReference type="InterPro" id="IPR045249">
    <property type="entry name" value="HARBI1-like"/>
</dbReference>
<proteinExistence type="inferred from homology"/>
<gene>
    <name evidence="11" type="ORF">D0Y65_046322</name>
</gene>
<evidence type="ECO:0000259" key="9">
    <source>
        <dbReference type="Pfam" id="PF13359"/>
    </source>
</evidence>
<dbReference type="Pfam" id="PF26138">
    <property type="entry name" value="DUF8040"/>
    <property type="match status" value="1"/>
</dbReference>
<evidence type="ECO:0000313" key="12">
    <source>
        <dbReference type="Proteomes" id="UP000289340"/>
    </source>
</evidence>
<evidence type="ECO:0000259" key="10">
    <source>
        <dbReference type="Pfam" id="PF26138"/>
    </source>
</evidence>
<name>A0A445G8X9_GLYSO</name>
<evidence type="ECO:0000256" key="4">
    <source>
        <dbReference type="ARBA" id="ARBA00022722"/>
    </source>
</evidence>
<evidence type="ECO:0000256" key="2">
    <source>
        <dbReference type="ARBA" id="ARBA00004123"/>
    </source>
</evidence>
<sequence>MDGDIYNEDTNDEDIDDEETNEEFYEATYTYVMTIYALIDILNQFLNMMRGEHIERPLTRPQITSRGYDYIHKALNDDPAIFRQVYRMYPDVFRKLCTIIREKTPLEDTRFICVEEMLASFLQIVGQNTRYCVIRNTFGRSQFATSENFHKILKALNSLAPDLMVRPGSTVPAKIRESTRFYPYFKDCIGAIDGHGNDPENEKELFNLRHASLRNVIERIFGIFKSRFTIFKSAPPFLFKTQAELVLACAALHNFLRKECRSDEFPVEPTDESSSSSSVLPNYEDNDHEPIVQTQEQEREDANIWRTNIGSDMGGKHGRGGKYSRSRENESAVDRPNKVRKS</sequence>
<keyword evidence="12" id="KW-1185">Reference proteome</keyword>
<reference evidence="11 12" key="1">
    <citation type="submission" date="2018-09" db="EMBL/GenBank/DDBJ databases">
        <title>A high-quality reference genome of wild soybean provides a powerful tool to mine soybean genomes.</title>
        <authorList>
            <person name="Xie M."/>
            <person name="Chung C.Y.L."/>
            <person name="Li M.-W."/>
            <person name="Wong F.-L."/>
            <person name="Chan T.-F."/>
            <person name="Lam H.-M."/>
        </authorList>
    </citation>
    <scope>NUCLEOTIDE SEQUENCE [LARGE SCALE GENOMIC DNA]</scope>
    <source>
        <strain evidence="12">cv. W05</strain>
        <tissue evidence="11">Hypocotyl of etiolated seedlings</tissue>
    </source>
</reference>
<evidence type="ECO:0000256" key="7">
    <source>
        <dbReference type="ARBA" id="ARBA00023242"/>
    </source>
</evidence>
<evidence type="ECO:0000256" key="6">
    <source>
        <dbReference type="ARBA" id="ARBA00022801"/>
    </source>
</evidence>
<evidence type="ECO:0000256" key="5">
    <source>
        <dbReference type="ARBA" id="ARBA00022723"/>
    </source>
</evidence>
<evidence type="ECO:0000256" key="1">
    <source>
        <dbReference type="ARBA" id="ARBA00001968"/>
    </source>
</evidence>
<dbReference type="AlphaFoldDB" id="A0A445G8X9"/>
<feature type="region of interest" description="Disordered" evidence="8">
    <location>
        <begin position="1"/>
        <end position="20"/>
    </location>
</feature>
<dbReference type="PANTHER" id="PTHR22930:SF221">
    <property type="entry name" value="NUCLEASE HARBI1"/>
    <property type="match status" value="1"/>
</dbReference>
<dbReference type="GO" id="GO:0046872">
    <property type="term" value="F:metal ion binding"/>
    <property type="evidence" value="ECO:0007669"/>
    <property type="project" value="UniProtKB-KW"/>
</dbReference>
<comment type="cofactor">
    <cofactor evidence="1">
        <name>a divalent metal cation</name>
        <dbReference type="ChEBI" id="CHEBI:60240"/>
    </cofactor>
</comment>
<dbReference type="InterPro" id="IPR058353">
    <property type="entry name" value="DUF8040"/>
</dbReference>
<dbReference type="PANTHER" id="PTHR22930">
    <property type="match status" value="1"/>
</dbReference>